<name>A0AAX6NI22_PRIAR</name>
<evidence type="ECO:0000313" key="3">
    <source>
        <dbReference type="Proteomes" id="UP001269400"/>
    </source>
</evidence>
<organism evidence="2 3">
    <name type="scientific">Priestia aryabhattai</name>
    <name type="common">Bacillus aryabhattai</name>
    <dbReference type="NCBI Taxonomy" id="412384"/>
    <lineage>
        <taxon>Bacteria</taxon>
        <taxon>Bacillati</taxon>
        <taxon>Bacillota</taxon>
        <taxon>Bacilli</taxon>
        <taxon>Bacillales</taxon>
        <taxon>Bacillaceae</taxon>
        <taxon>Priestia</taxon>
    </lineage>
</organism>
<evidence type="ECO:0000313" key="2">
    <source>
        <dbReference type="EMBL" id="MDU9695551.1"/>
    </source>
</evidence>
<reference evidence="2" key="2">
    <citation type="submission" date="2022-12" db="EMBL/GenBank/DDBJ databases">
        <authorList>
            <person name="Dechsakulwatana C."/>
            <person name="Rungsihiranrut A."/>
            <person name="Muangchinda C."/>
            <person name="Ningthoujam R."/>
            <person name="Klankeo P."/>
            <person name="Pinyakong O."/>
        </authorList>
    </citation>
    <scope>NUCLEOTIDE SEQUENCE</scope>
    <source>
        <strain evidence="2">TL01-2</strain>
    </source>
</reference>
<dbReference type="AlphaFoldDB" id="A0AAX6NI22"/>
<proteinExistence type="predicted"/>
<accession>A0AAX6NI22</accession>
<dbReference type="EMBL" id="JAPTGD010000008">
    <property type="protein sequence ID" value="MDU9695551.1"/>
    <property type="molecule type" value="Genomic_DNA"/>
</dbReference>
<sequence length="257" mass="30041">MNKVDKKIYCSSCDKNTNHMFLADKQGNKLEHKISDVDVEEDMGLSFSDEYYIVQCMGCDKVAFLNIYGDETMFYIVGKDQWADREYIQDYNVYPPEPEKEDVVLKSLKYVSQYEFCHLPEFIEVLRNEVIFAYREKAKLLCGMGLRMIVEAVCKEKGITEQPRLKKGNPLLDEDGKVIMRNLKLYEKIEILKERNIIDEPQKNVLHQVRDLGNDTAHEIKPHNLLLLRQALNVVDFILYNIYEMPNVNIGIKKTNT</sequence>
<gene>
    <name evidence="2" type="ORF">O0Q50_30580</name>
</gene>
<reference evidence="2" key="1">
    <citation type="journal article" date="2022" name="J Environ Chem Eng">
        <title>Biodegradation of petroleum oil using a constructed nonpathogenic and heavy metal-tolerant bacterial consortium isolated from marine sponges.</title>
        <authorList>
            <person name="Dechsakulwatana C."/>
            <person name="Rungsihiranrut A."/>
            <person name="Muangchinda C."/>
            <person name="Ningthoujam R."/>
            <person name="Klankeo P."/>
            <person name="Pinyakong O."/>
        </authorList>
    </citation>
    <scope>NUCLEOTIDE SEQUENCE</scope>
    <source>
        <strain evidence="2">TL01-2</strain>
    </source>
</reference>
<dbReference type="RefSeq" id="WP_316911690.1">
    <property type="nucleotide sequence ID" value="NZ_JAPTGD010000008.1"/>
</dbReference>
<dbReference type="Proteomes" id="UP001269400">
    <property type="component" value="Unassembled WGS sequence"/>
</dbReference>
<protein>
    <submittedName>
        <fullName evidence="2">DUF4145 domain-containing protein</fullName>
    </submittedName>
</protein>
<feature type="domain" description="DUF4145" evidence="1">
    <location>
        <begin position="141"/>
        <end position="225"/>
    </location>
</feature>
<dbReference type="Pfam" id="PF13643">
    <property type="entry name" value="DUF4145"/>
    <property type="match status" value="1"/>
</dbReference>
<comment type="caution">
    <text evidence="2">The sequence shown here is derived from an EMBL/GenBank/DDBJ whole genome shotgun (WGS) entry which is preliminary data.</text>
</comment>
<dbReference type="InterPro" id="IPR025285">
    <property type="entry name" value="DUF4145"/>
</dbReference>
<evidence type="ECO:0000259" key="1">
    <source>
        <dbReference type="Pfam" id="PF13643"/>
    </source>
</evidence>